<accession>A0A1M4YGI5</accession>
<keyword evidence="12" id="KW-1185">Reference proteome</keyword>
<evidence type="ECO:0000313" key="11">
    <source>
        <dbReference type="EMBL" id="SHF04924.1"/>
    </source>
</evidence>
<dbReference type="GO" id="GO:0042910">
    <property type="term" value="F:xenobiotic transmembrane transporter activity"/>
    <property type="evidence" value="ECO:0007669"/>
    <property type="project" value="InterPro"/>
</dbReference>
<dbReference type="RefSeq" id="WP_200778220.1">
    <property type="nucleotide sequence ID" value="NZ_FQTY01000017.1"/>
</dbReference>
<evidence type="ECO:0000256" key="9">
    <source>
        <dbReference type="ARBA" id="ARBA00023251"/>
    </source>
</evidence>
<comment type="subcellular location">
    <subcellularLocation>
        <location evidence="1">Cell membrane</location>
        <topology evidence="1">Multi-pass membrane protein</topology>
    </subcellularLocation>
</comment>
<evidence type="ECO:0000256" key="5">
    <source>
        <dbReference type="ARBA" id="ARBA00022475"/>
    </source>
</evidence>
<evidence type="ECO:0000256" key="1">
    <source>
        <dbReference type="ARBA" id="ARBA00004651"/>
    </source>
</evidence>
<feature type="transmembrane region" description="Helical" evidence="10">
    <location>
        <begin position="237"/>
        <end position="263"/>
    </location>
</feature>
<dbReference type="EMBL" id="FQTY01000017">
    <property type="protein sequence ID" value="SHF04924.1"/>
    <property type="molecule type" value="Genomic_DNA"/>
</dbReference>
<dbReference type="GO" id="GO:0005886">
    <property type="term" value="C:plasma membrane"/>
    <property type="evidence" value="ECO:0007669"/>
    <property type="project" value="UniProtKB-SubCell"/>
</dbReference>
<dbReference type="PANTHER" id="PTHR43823:SF3">
    <property type="entry name" value="MULTIDRUG EXPORT PROTEIN MEPA"/>
    <property type="match status" value="1"/>
</dbReference>
<dbReference type="Pfam" id="PF01554">
    <property type="entry name" value="MatE"/>
    <property type="match status" value="2"/>
</dbReference>
<dbReference type="CDD" id="cd13143">
    <property type="entry name" value="MATE_MepA_like"/>
    <property type="match status" value="1"/>
</dbReference>
<evidence type="ECO:0000256" key="3">
    <source>
        <dbReference type="ARBA" id="ARBA00022106"/>
    </source>
</evidence>
<protein>
    <recommendedName>
        <fullName evidence="3">Multidrug export protein MepA</fullName>
    </recommendedName>
</protein>
<dbReference type="InterPro" id="IPR048279">
    <property type="entry name" value="MdtK-like"/>
</dbReference>
<dbReference type="STRING" id="1123404.SAMN02745784_02635"/>
<evidence type="ECO:0000256" key="7">
    <source>
        <dbReference type="ARBA" id="ARBA00022989"/>
    </source>
</evidence>
<feature type="transmembrane region" description="Helical" evidence="10">
    <location>
        <begin position="275"/>
        <end position="296"/>
    </location>
</feature>
<dbReference type="InterPro" id="IPR051327">
    <property type="entry name" value="MATE_MepA_subfamily"/>
</dbReference>
<reference evidence="12" key="1">
    <citation type="submission" date="2016-11" db="EMBL/GenBank/DDBJ databases">
        <authorList>
            <person name="Varghese N."/>
            <person name="Submissions S."/>
        </authorList>
    </citation>
    <scope>NUCLEOTIDE SEQUENCE [LARGE SCALE GENOMIC DNA]</scope>
    <source>
        <strain evidence="12">DSM 18095</strain>
    </source>
</reference>
<dbReference type="GO" id="GO:0015297">
    <property type="term" value="F:antiporter activity"/>
    <property type="evidence" value="ECO:0007669"/>
    <property type="project" value="InterPro"/>
</dbReference>
<name>A0A1M4YGI5_9FIRM</name>
<evidence type="ECO:0000256" key="8">
    <source>
        <dbReference type="ARBA" id="ARBA00023136"/>
    </source>
</evidence>
<dbReference type="GO" id="GO:0046677">
    <property type="term" value="P:response to antibiotic"/>
    <property type="evidence" value="ECO:0007669"/>
    <property type="project" value="UniProtKB-KW"/>
</dbReference>
<dbReference type="Proteomes" id="UP000184114">
    <property type="component" value="Unassembled WGS sequence"/>
</dbReference>
<gene>
    <name evidence="11" type="ORF">SAMN02745784_02635</name>
</gene>
<comment type="similarity">
    <text evidence="2">Belongs to the multi antimicrobial extrusion (MATE) (TC 2.A.66.1) family. MepA subfamily.</text>
</comment>
<evidence type="ECO:0000256" key="4">
    <source>
        <dbReference type="ARBA" id="ARBA00022448"/>
    </source>
</evidence>
<feature type="transmembrane region" description="Helical" evidence="10">
    <location>
        <begin position="96"/>
        <end position="119"/>
    </location>
</feature>
<keyword evidence="8 10" id="KW-0472">Membrane</keyword>
<dbReference type="AlphaFoldDB" id="A0A1M4YGI5"/>
<keyword evidence="6 10" id="KW-0812">Transmembrane</keyword>
<feature type="transmembrane region" description="Helical" evidence="10">
    <location>
        <begin position="197"/>
        <end position="216"/>
    </location>
</feature>
<dbReference type="InterPro" id="IPR045070">
    <property type="entry name" value="MATE_MepA-like"/>
</dbReference>
<dbReference type="PANTHER" id="PTHR43823">
    <property type="entry name" value="SPORULATION PROTEIN YKVU"/>
    <property type="match status" value="1"/>
</dbReference>
<feature type="transmembrane region" description="Helical" evidence="10">
    <location>
        <begin position="317"/>
        <end position="341"/>
    </location>
</feature>
<keyword evidence="5" id="KW-1003">Cell membrane</keyword>
<feature type="transmembrane region" description="Helical" evidence="10">
    <location>
        <begin position="139"/>
        <end position="159"/>
    </location>
</feature>
<organism evidence="11 12">
    <name type="scientific">Tissierella praeacuta DSM 18095</name>
    <dbReference type="NCBI Taxonomy" id="1123404"/>
    <lineage>
        <taxon>Bacteria</taxon>
        <taxon>Bacillati</taxon>
        <taxon>Bacillota</taxon>
        <taxon>Tissierellia</taxon>
        <taxon>Tissierellales</taxon>
        <taxon>Tissierellaceae</taxon>
        <taxon>Tissierella</taxon>
    </lineage>
</organism>
<feature type="transmembrane region" description="Helical" evidence="10">
    <location>
        <begin position="361"/>
        <end position="385"/>
    </location>
</feature>
<dbReference type="GeneID" id="90995334"/>
<sequence>MEMSREKNMILQDNMWKTCIKLSLPAVIAMVLYGLNTVFDAIFVGRYVGETAFAGVSIIYPLTQIPLGLGSLVGVGAGSYLSILIGEDNKDIQKRLIGNSNTLMIILTVLTMVLGFLFMNPLLKIMGASGEELIYGKNYYMITLIGSIFWIGGLAYNMIVRAEGKMKSAAIMMGIGMVVNIIANYILMAIFNFGVKGAAWGTNIAMLVYVLLYFNYCRKGKSSFETNESKFYFEKDIIKEIISLGVPSFIMTIMTVIQGVIILRALNNYGTTSDVAFYGMVFRILNLLMTPIYGLMRALQPAVGINYGARQVDRVIGFYKVFVFVAFILVLPVWSISMAAPNSILNLMLPDLTFSIQNLNYFRAIIAIVPLLCIVLTAMTFYPAIKKPKPAMLFGIGRQLFLYIPLMIILPKIFGVASIYYGSLAIDLGLALVIVVLLKKEFRILRRGYKW</sequence>
<proteinExistence type="inferred from homology"/>
<keyword evidence="7 10" id="KW-1133">Transmembrane helix</keyword>
<keyword evidence="9" id="KW-0046">Antibiotic resistance</keyword>
<evidence type="ECO:0000313" key="12">
    <source>
        <dbReference type="Proteomes" id="UP000184114"/>
    </source>
</evidence>
<feature type="transmembrane region" description="Helical" evidence="10">
    <location>
        <begin position="171"/>
        <end position="191"/>
    </location>
</feature>
<evidence type="ECO:0000256" key="2">
    <source>
        <dbReference type="ARBA" id="ARBA00008417"/>
    </source>
</evidence>
<feature type="transmembrane region" description="Helical" evidence="10">
    <location>
        <begin position="20"/>
        <end position="45"/>
    </location>
</feature>
<feature type="transmembrane region" description="Helical" evidence="10">
    <location>
        <begin position="65"/>
        <end position="84"/>
    </location>
</feature>
<evidence type="ECO:0000256" key="10">
    <source>
        <dbReference type="SAM" id="Phobius"/>
    </source>
</evidence>
<dbReference type="InterPro" id="IPR002528">
    <property type="entry name" value="MATE_fam"/>
</dbReference>
<feature type="transmembrane region" description="Helical" evidence="10">
    <location>
        <begin position="392"/>
        <end position="413"/>
    </location>
</feature>
<evidence type="ECO:0000256" key="6">
    <source>
        <dbReference type="ARBA" id="ARBA00022692"/>
    </source>
</evidence>
<dbReference type="PIRSF" id="PIRSF006603">
    <property type="entry name" value="DinF"/>
    <property type="match status" value="1"/>
</dbReference>
<keyword evidence="4" id="KW-0813">Transport</keyword>
<feature type="transmembrane region" description="Helical" evidence="10">
    <location>
        <begin position="419"/>
        <end position="438"/>
    </location>
</feature>